<dbReference type="AlphaFoldDB" id="A0A3M6UM97"/>
<dbReference type="Proteomes" id="UP000275408">
    <property type="component" value="Unassembled WGS sequence"/>
</dbReference>
<reference evidence="2 3" key="1">
    <citation type="journal article" date="2018" name="Sci. Rep.">
        <title>Comparative analysis of the Pocillopora damicornis genome highlights role of immune system in coral evolution.</title>
        <authorList>
            <person name="Cunning R."/>
            <person name="Bay R.A."/>
            <person name="Gillette P."/>
            <person name="Baker A.C."/>
            <person name="Traylor-Knowles N."/>
        </authorList>
    </citation>
    <scope>NUCLEOTIDE SEQUENCE [LARGE SCALE GENOMIC DNA]</scope>
    <source>
        <strain evidence="2">RSMAS</strain>
        <tissue evidence="2">Whole animal</tissue>
    </source>
</reference>
<keyword evidence="3" id="KW-1185">Reference proteome</keyword>
<evidence type="ECO:0000313" key="3">
    <source>
        <dbReference type="Proteomes" id="UP000275408"/>
    </source>
</evidence>
<name>A0A3M6UM97_POCDA</name>
<protein>
    <submittedName>
        <fullName evidence="2">Uncharacterized protein</fullName>
    </submittedName>
</protein>
<comment type="caution">
    <text evidence="2">The sequence shown here is derived from an EMBL/GenBank/DDBJ whole genome shotgun (WGS) entry which is preliminary data.</text>
</comment>
<evidence type="ECO:0000313" key="2">
    <source>
        <dbReference type="EMBL" id="RMX54762.1"/>
    </source>
</evidence>
<proteinExistence type="predicted"/>
<dbReference type="EMBL" id="RCHS01001193">
    <property type="protein sequence ID" value="RMX54762.1"/>
    <property type="molecule type" value="Genomic_DNA"/>
</dbReference>
<evidence type="ECO:0000256" key="1">
    <source>
        <dbReference type="SAM" id="MobiDB-lite"/>
    </source>
</evidence>
<organism evidence="2 3">
    <name type="scientific">Pocillopora damicornis</name>
    <name type="common">Cauliflower coral</name>
    <name type="synonym">Millepora damicornis</name>
    <dbReference type="NCBI Taxonomy" id="46731"/>
    <lineage>
        <taxon>Eukaryota</taxon>
        <taxon>Metazoa</taxon>
        <taxon>Cnidaria</taxon>
        <taxon>Anthozoa</taxon>
        <taxon>Hexacorallia</taxon>
        <taxon>Scleractinia</taxon>
        <taxon>Astrocoeniina</taxon>
        <taxon>Pocilloporidae</taxon>
        <taxon>Pocillopora</taxon>
    </lineage>
</organism>
<feature type="region of interest" description="Disordered" evidence="1">
    <location>
        <begin position="1"/>
        <end position="20"/>
    </location>
</feature>
<accession>A0A3M6UM97</accession>
<gene>
    <name evidence="2" type="ORF">pdam_00025296</name>
</gene>
<sequence length="123" mass="14105">MAAGLQTNKNSQVNASNQGGQARMKVMNGLVVEYLIDRYEDKWKEPTVNTEVSGFRYTLAFIWCPDICPRTLSDLSSEQFRRAILENTCELRGTDNVNFKERLPSHWNIFGHIMHVLKPIACE</sequence>